<protein>
    <recommendedName>
        <fullName evidence="4">Transmembrane protein (PGPGW)</fullName>
    </recommendedName>
</protein>
<dbReference type="AlphaFoldDB" id="A0A937M2R3"/>
<keyword evidence="1" id="KW-1133">Transmembrane helix</keyword>
<reference evidence="2" key="1">
    <citation type="submission" date="2020-10" db="EMBL/GenBank/DDBJ databases">
        <title>Microbiome of the Black Sea water column analyzed by genome centric metagenomics.</title>
        <authorList>
            <person name="Cabello-Yeves P.J."/>
            <person name="Callieri C."/>
            <person name="Picazo A."/>
            <person name="Mehrshad M."/>
            <person name="Haro-Moreno J.M."/>
            <person name="Roda-Garcia J."/>
            <person name="Dzembekova N."/>
            <person name="Slabakova V."/>
            <person name="Slabakova N."/>
            <person name="Moncheva S."/>
            <person name="Rodriguez-Valera F."/>
        </authorList>
    </citation>
    <scope>NUCLEOTIDE SEQUENCE</scope>
    <source>
        <strain evidence="2">BS30m-G43</strain>
    </source>
</reference>
<comment type="caution">
    <text evidence="2">The sequence shown here is derived from an EMBL/GenBank/DDBJ whole genome shotgun (WGS) entry which is preliminary data.</text>
</comment>
<evidence type="ECO:0000256" key="1">
    <source>
        <dbReference type="SAM" id="Phobius"/>
    </source>
</evidence>
<keyword evidence="1" id="KW-0472">Membrane</keyword>
<keyword evidence="1" id="KW-0812">Transmembrane</keyword>
<evidence type="ECO:0000313" key="3">
    <source>
        <dbReference type="Proteomes" id="UP000705230"/>
    </source>
</evidence>
<dbReference type="Proteomes" id="UP000705230">
    <property type="component" value="Unassembled WGS sequence"/>
</dbReference>
<accession>A0A937M2R3</accession>
<proteinExistence type="predicted"/>
<evidence type="ECO:0000313" key="2">
    <source>
        <dbReference type="EMBL" id="MBL6903545.1"/>
    </source>
</evidence>
<sequence>MEIGLIDSFFNWFSDHPEVLIWLGGSSLIIFIFSLLGISWLVAQIPEDYFLPEKRHPSLWKVKAPILRLIILIIKNILGAFLIIGGLMMLVLPGQGLLTIVTGFLFVDYPGKFKLERRMVAHPAIFNSLNWIRAKSNKAPLRI</sequence>
<feature type="transmembrane region" description="Helical" evidence="1">
    <location>
        <begin position="20"/>
        <end position="43"/>
    </location>
</feature>
<feature type="transmembrane region" description="Helical" evidence="1">
    <location>
        <begin position="64"/>
        <end position="84"/>
    </location>
</feature>
<gene>
    <name evidence="2" type="ORF">ISR29_05020</name>
</gene>
<dbReference type="EMBL" id="JADHSG010000007">
    <property type="protein sequence ID" value="MBL6903545.1"/>
    <property type="molecule type" value="Genomic_DNA"/>
</dbReference>
<evidence type="ECO:0008006" key="4">
    <source>
        <dbReference type="Google" id="ProtNLM"/>
    </source>
</evidence>
<name>A0A937M2R3_9GAMM</name>
<organism evidence="2 3">
    <name type="scientific">SAR86 cluster bacterium</name>
    <dbReference type="NCBI Taxonomy" id="2030880"/>
    <lineage>
        <taxon>Bacteria</taxon>
        <taxon>Pseudomonadati</taxon>
        <taxon>Pseudomonadota</taxon>
        <taxon>Gammaproteobacteria</taxon>
        <taxon>SAR86 cluster</taxon>
    </lineage>
</organism>